<dbReference type="GO" id="GO:0019887">
    <property type="term" value="F:protein kinase regulator activity"/>
    <property type="evidence" value="ECO:0007669"/>
    <property type="project" value="TreeGrafter"/>
</dbReference>
<accession>A0A9K3L5R2</accession>
<organism evidence="5 6">
    <name type="scientific">Nitzschia inconspicua</name>
    <dbReference type="NCBI Taxonomy" id="303405"/>
    <lineage>
        <taxon>Eukaryota</taxon>
        <taxon>Sar</taxon>
        <taxon>Stramenopiles</taxon>
        <taxon>Ochrophyta</taxon>
        <taxon>Bacillariophyta</taxon>
        <taxon>Bacillariophyceae</taxon>
        <taxon>Bacillariophycidae</taxon>
        <taxon>Bacillariales</taxon>
        <taxon>Bacillariaceae</taxon>
        <taxon>Nitzschia</taxon>
    </lineage>
</organism>
<dbReference type="Proteomes" id="UP000693970">
    <property type="component" value="Unassembled WGS sequence"/>
</dbReference>
<evidence type="ECO:0000313" key="5">
    <source>
        <dbReference type="EMBL" id="KAG7355854.1"/>
    </source>
</evidence>
<dbReference type="GO" id="GO:0006417">
    <property type="term" value="P:regulation of translation"/>
    <property type="evidence" value="ECO:0007669"/>
    <property type="project" value="TreeGrafter"/>
</dbReference>
<dbReference type="InterPro" id="IPR021133">
    <property type="entry name" value="HEAT_type_2"/>
</dbReference>
<proteinExistence type="predicted"/>
<dbReference type="GO" id="GO:0034198">
    <property type="term" value="P:cellular response to amino acid starvation"/>
    <property type="evidence" value="ECO:0007669"/>
    <property type="project" value="TreeGrafter"/>
</dbReference>
<protein>
    <recommendedName>
        <fullName evidence="4">TOG domain-containing protein</fullName>
    </recommendedName>
</protein>
<dbReference type="PANTHER" id="PTHR23346:SF7">
    <property type="entry name" value="STALLED RIBOSOME SENSOR GCN1"/>
    <property type="match status" value="1"/>
</dbReference>
<dbReference type="PROSITE" id="PS50077">
    <property type="entry name" value="HEAT_REPEAT"/>
    <property type="match status" value="1"/>
</dbReference>
<dbReference type="Pfam" id="PF24984">
    <property type="entry name" value="HEAT_EF3_GNC1"/>
    <property type="match status" value="1"/>
</dbReference>
<reference evidence="5" key="1">
    <citation type="journal article" date="2021" name="Sci. Rep.">
        <title>Diploid genomic architecture of Nitzschia inconspicua, an elite biomass production diatom.</title>
        <authorList>
            <person name="Oliver A."/>
            <person name="Podell S."/>
            <person name="Pinowska A."/>
            <person name="Traller J.C."/>
            <person name="Smith S.R."/>
            <person name="McClure R."/>
            <person name="Beliaev A."/>
            <person name="Bohutskyi P."/>
            <person name="Hill E.A."/>
            <person name="Rabines A."/>
            <person name="Zheng H."/>
            <person name="Allen L.Z."/>
            <person name="Kuo A."/>
            <person name="Grigoriev I.V."/>
            <person name="Allen A.E."/>
            <person name="Hazlebeck D."/>
            <person name="Allen E.E."/>
        </authorList>
    </citation>
    <scope>NUCLEOTIDE SEQUENCE</scope>
    <source>
        <strain evidence="5">Hildebrandi</strain>
    </source>
</reference>
<dbReference type="SMART" id="SM01349">
    <property type="entry name" value="TOG"/>
    <property type="match status" value="1"/>
</dbReference>
<reference evidence="5" key="2">
    <citation type="submission" date="2021-04" db="EMBL/GenBank/DDBJ databases">
        <authorList>
            <person name="Podell S."/>
        </authorList>
    </citation>
    <scope>NUCLEOTIDE SEQUENCE</scope>
    <source>
        <strain evidence="5">Hildebrandi</strain>
    </source>
</reference>
<evidence type="ECO:0000256" key="2">
    <source>
        <dbReference type="PROSITE-ProRule" id="PRU00103"/>
    </source>
</evidence>
<keyword evidence="1" id="KW-0677">Repeat</keyword>
<dbReference type="GO" id="GO:0005829">
    <property type="term" value="C:cytosol"/>
    <property type="evidence" value="ECO:0007669"/>
    <property type="project" value="TreeGrafter"/>
</dbReference>
<feature type="region of interest" description="Disordered" evidence="3">
    <location>
        <begin position="498"/>
        <end position="522"/>
    </location>
</feature>
<gene>
    <name evidence="5" type="ORF">IV203_000540</name>
</gene>
<dbReference type="OrthoDB" id="2110130at2759"/>
<evidence type="ECO:0000259" key="4">
    <source>
        <dbReference type="SMART" id="SM01349"/>
    </source>
</evidence>
<feature type="domain" description="TOG" evidence="4">
    <location>
        <begin position="253"/>
        <end position="483"/>
    </location>
</feature>
<dbReference type="PANTHER" id="PTHR23346">
    <property type="entry name" value="TRANSLATIONAL ACTIVATOR GCN1-RELATED"/>
    <property type="match status" value="1"/>
</dbReference>
<name>A0A9K3L5R2_9STRA</name>
<evidence type="ECO:0000256" key="3">
    <source>
        <dbReference type="SAM" id="MobiDB-lite"/>
    </source>
</evidence>
<sequence>MASITANTKHKMTVPSIKKTTTTTTTTGKLKTVGATKKAASGRRGSTAPAMKPLALATPDAIAALKGLTFEEQITRVMDLCRLAMGEQPTLVDKSTPHAASTTRDRSMAAADVAIAAKELGVPFVLKKCGVMDAMQRMLFPEGISKTFDDEDNTTGGLKPSASAVSLTSLDVDDSATYTTMSTAGTDSKRGKSTPASAREGSLLIIRALCELVGKKAEPYVVGAFLAAALDECGSNTGSVREAAEDTASALIKLANPFAFPRLISPLLIKSLKSTEWRVKANALDRLAQCATTSPKQVCSMLPTLIPAITNQVWDTKAQVTKAAGTSLLAICQTNPNPDVAPAIPAVVNAVCKPSDTNKAVEELMGTTFVVTVDAPTLSILCPVLSRALKEKLAIHKRAACIVINNMSKLVGSPEDVAPFGPLLVPELKKVAQSVQFEEIRDEALKALNSLTKALGDAYTAAAEGDKGDDTAAVKMAEEQAKVVAEQKRIEAERLAEQQKEEEIRKREEEEKRKFKEAMDAQRELDRLQAEKERQEKAEEMKQKEAAKLSVKGSAGKCQGCGLKKCKKTCLFYSG</sequence>
<evidence type="ECO:0000313" key="6">
    <source>
        <dbReference type="Proteomes" id="UP000693970"/>
    </source>
</evidence>
<dbReference type="AlphaFoldDB" id="A0A9K3L5R2"/>
<dbReference type="Pfam" id="PF24987">
    <property type="entry name" value="HEAT_EF3_N"/>
    <property type="match status" value="1"/>
</dbReference>
<evidence type="ECO:0000256" key="1">
    <source>
        <dbReference type="ARBA" id="ARBA00022737"/>
    </source>
</evidence>
<dbReference type="InterPro" id="IPR034085">
    <property type="entry name" value="TOG"/>
</dbReference>
<keyword evidence="6" id="KW-1185">Reference proteome</keyword>
<feature type="repeat" description="HEAT" evidence="2">
    <location>
        <begin position="424"/>
        <end position="462"/>
    </location>
</feature>
<comment type="caution">
    <text evidence="5">The sequence shown here is derived from an EMBL/GenBank/DDBJ whole genome shotgun (WGS) entry which is preliminary data.</text>
</comment>
<dbReference type="EMBL" id="JAGRRH010000015">
    <property type="protein sequence ID" value="KAG7355854.1"/>
    <property type="molecule type" value="Genomic_DNA"/>
</dbReference>